<accession>A0ABV0PWS3</accession>
<dbReference type="EMBL" id="JAHRIO010090541">
    <property type="protein sequence ID" value="MEQ2187959.1"/>
    <property type="molecule type" value="Genomic_DNA"/>
</dbReference>
<organism evidence="1 2">
    <name type="scientific">Goodea atripinnis</name>
    <dbReference type="NCBI Taxonomy" id="208336"/>
    <lineage>
        <taxon>Eukaryota</taxon>
        <taxon>Metazoa</taxon>
        <taxon>Chordata</taxon>
        <taxon>Craniata</taxon>
        <taxon>Vertebrata</taxon>
        <taxon>Euteleostomi</taxon>
        <taxon>Actinopterygii</taxon>
        <taxon>Neopterygii</taxon>
        <taxon>Teleostei</taxon>
        <taxon>Neoteleostei</taxon>
        <taxon>Acanthomorphata</taxon>
        <taxon>Ovalentaria</taxon>
        <taxon>Atherinomorphae</taxon>
        <taxon>Cyprinodontiformes</taxon>
        <taxon>Goodeidae</taxon>
        <taxon>Goodea</taxon>
    </lineage>
</organism>
<sequence length="173" mass="19393">LNSVLNKPPLKVDTALGIVTRTGTMYNQAELDAQQRARGDYSCSGTQHLPAHSVVLRVQHKSTRLRAGSEQLTVKLQPDTGTPLIYRPTPWLYGRTLFLRVQEKSSKVRRVWRRKSSHTHLGFYRSHGAWTLAPPTADDVTFIDSQSATPHLRLDTLNTGKLTEGNCFIKSSN</sequence>
<keyword evidence="2" id="KW-1185">Reference proteome</keyword>
<evidence type="ECO:0000313" key="2">
    <source>
        <dbReference type="Proteomes" id="UP001476798"/>
    </source>
</evidence>
<gene>
    <name evidence="1" type="ORF">GOODEAATRI_010076</name>
</gene>
<feature type="non-terminal residue" evidence="1">
    <location>
        <position position="1"/>
    </location>
</feature>
<reference evidence="1 2" key="1">
    <citation type="submission" date="2021-06" db="EMBL/GenBank/DDBJ databases">
        <authorList>
            <person name="Palmer J.M."/>
        </authorList>
    </citation>
    <scope>NUCLEOTIDE SEQUENCE [LARGE SCALE GENOMIC DNA]</scope>
    <source>
        <strain evidence="1 2">GA_2019</strain>
        <tissue evidence="1">Muscle</tissue>
    </source>
</reference>
<proteinExistence type="predicted"/>
<dbReference type="Proteomes" id="UP001476798">
    <property type="component" value="Unassembled WGS sequence"/>
</dbReference>
<evidence type="ECO:0000313" key="1">
    <source>
        <dbReference type="EMBL" id="MEQ2187959.1"/>
    </source>
</evidence>
<name>A0ABV0PWS3_9TELE</name>
<protein>
    <submittedName>
        <fullName evidence="1">Uncharacterized protein</fullName>
    </submittedName>
</protein>
<comment type="caution">
    <text evidence="1">The sequence shown here is derived from an EMBL/GenBank/DDBJ whole genome shotgun (WGS) entry which is preliminary data.</text>
</comment>